<feature type="domain" description="DUF6456" evidence="2">
    <location>
        <begin position="212"/>
        <end position="348"/>
    </location>
</feature>
<keyword evidence="4" id="KW-1185">Reference proteome</keyword>
<protein>
    <submittedName>
        <fullName evidence="3">Helix-turn-helix domain-containing protein</fullName>
    </submittedName>
</protein>
<dbReference type="Proteomes" id="UP000282125">
    <property type="component" value="Unassembled WGS sequence"/>
</dbReference>
<gene>
    <name evidence="3" type="ORF">EG244_06705</name>
</gene>
<organism evidence="3 4">
    <name type="scientific">Falsigemmobacter faecalis</name>
    <dbReference type="NCBI Taxonomy" id="2488730"/>
    <lineage>
        <taxon>Bacteria</taxon>
        <taxon>Pseudomonadati</taxon>
        <taxon>Pseudomonadota</taxon>
        <taxon>Alphaproteobacteria</taxon>
        <taxon>Rhodobacterales</taxon>
        <taxon>Paracoccaceae</taxon>
        <taxon>Falsigemmobacter</taxon>
    </lineage>
</organism>
<sequence>MYLDHACDGVSLRELARRRGVHPSTVMRQVRRVERLRDDPLVDAALNRLAAAERQPPVWERETPAMSEMPRNMRPANPRSGDPAPLSPEGLRGLRRLAEPGAQLAVAPEMEKAMVLRSFPDGRQLRTAVIPTALAQSFVMKDWISCRGTGRVALYEMTAAGRAALRRLLAASEEEAAAAAPGLAEAMTPFGQQQREWGERVIPGEVGPRRLRVSLSESPVALLGRRRDKDGQPFLSHEQVAAAERLREDFELAQMGPRVAQNWDRFLTGGVRGGIQGAAGSDLPGSQSARERVAAALRELGPGLGDMVLRCCCYLEGVETAEKRLGWAARSGKVVLRIALDRLRRHYELVSGGKSRLIG</sequence>
<evidence type="ECO:0000259" key="2">
    <source>
        <dbReference type="Pfam" id="PF20057"/>
    </source>
</evidence>
<dbReference type="EMBL" id="RRAZ01000007">
    <property type="protein sequence ID" value="RRH76456.1"/>
    <property type="molecule type" value="Genomic_DNA"/>
</dbReference>
<accession>A0A3P3DRZ1</accession>
<evidence type="ECO:0000313" key="4">
    <source>
        <dbReference type="Proteomes" id="UP000282125"/>
    </source>
</evidence>
<dbReference type="OrthoDB" id="7476630at2"/>
<reference evidence="3 4" key="1">
    <citation type="submission" date="2018-11" db="EMBL/GenBank/DDBJ databases">
        <title>Gemmobacter sp. nov., YIM 102744-1 draft genome.</title>
        <authorList>
            <person name="Li G."/>
            <person name="Jiang Y."/>
        </authorList>
    </citation>
    <scope>NUCLEOTIDE SEQUENCE [LARGE SCALE GENOMIC DNA]</scope>
    <source>
        <strain evidence="3 4">YIM 102744-1</strain>
    </source>
</reference>
<name>A0A3P3DRZ1_9RHOB</name>
<dbReference type="InterPro" id="IPR045599">
    <property type="entry name" value="DUF6456"/>
</dbReference>
<evidence type="ECO:0000256" key="1">
    <source>
        <dbReference type="SAM" id="MobiDB-lite"/>
    </source>
</evidence>
<comment type="caution">
    <text evidence="3">The sequence shown here is derived from an EMBL/GenBank/DDBJ whole genome shotgun (WGS) entry which is preliminary data.</text>
</comment>
<feature type="region of interest" description="Disordered" evidence="1">
    <location>
        <begin position="54"/>
        <end position="90"/>
    </location>
</feature>
<evidence type="ECO:0000313" key="3">
    <source>
        <dbReference type="EMBL" id="RRH76456.1"/>
    </source>
</evidence>
<proteinExistence type="predicted"/>
<dbReference type="Pfam" id="PF20057">
    <property type="entry name" value="DUF6456"/>
    <property type="match status" value="1"/>
</dbReference>
<dbReference type="AlphaFoldDB" id="A0A3P3DRZ1"/>